<dbReference type="AlphaFoldDB" id="A0A835PYG3"/>
<accession>A0A835PYG3</accession>
<organism evidence="1 2">
    <name type="scientific">Vanilla planifolia</name>
    <name type="common">Vanilla</name>
    <dbReference type="NCBI Taxonomy" id="51239"/>
    <lineage>
        <taxon>Eukaryota</taxon>
        <taxon>Viridiplantae</taxon>
        <taxon>Streptophyta</taxon>
        <taxon>Embryophyta</taxon>
        <taxon>Tracheophyta</taxon>
        <taxon>Spermatophyta</taxon>
        <taxon>Magnoliopsida</taxon>
        <taxon>Liliopsida</taxon>
        <taxon>Asparagales</taxon>
        <taxon>Orchidaceae</taxon>
        <taxon>Vanilloideae</taxon>
        <taxon>Vanilleae</taxon>
        <taxon>Vanilla</taxon>
    </lineage>
</organism>
<evidence type="ECO:0000313" key="2">
    <source>
        <dbReference type="Proteomes" id="UP000639772"/>
    </source>
</evidence>
<reference evidence="1 2" key="1">
    <citation type="journal article" date="2020" name="Nat. Food">
        <title>A phased Vanilla planifolia genome enables genetic improvement of flavour and production.</title>
        <authorList>
            <person name="Hasing T."/>
            <person name="Tang H."/>
            <person name="Brym M."/>
            <person name="Khazi F."/>
            <person name="Huang T."/>
            <person name="Chambers A.H."/>
        </authorList>
    </citation>
    <scope>NUCLEOTIDE SEQUENCE [LARGE SCALE GENOMIC DNA]</scope>
    <source>
        <tissue evidence="1">Leaf</tissue>
    </source>
</reference>
<sequence>MKTSAAKPSYKLEGCVPINGVIGKVMVDDELPPTVNKTVVPQGTPMVALIRVMRVATVSPGSAWSTRVPQKVRTKK</sequence>
<proteinExistence type="predicted"/>
<name>A0A835PYG3_VANPL</name>
<protein>
    <submittedName>
        <fullName evidence="1">Uncharacterized protein</fullName>
    </submittedName>
</protein>
<dbReference type="EMBL" id="JADCNM010000012">
    <property type="protein sequence ID" value="KAG0459408.1"/>
    <property type="molecule type" value="Genomic_DNA"/>
</dbReference>
<dbReference type="Proteomes" id="UP000639772">
    <property type="component" value="Chromosome 12"/>
</dbReference>
<evidence type="ECO:0000313" key="1">
    <source>
        <dbReference type="EMBL" id="KAG0459408.1"/>
    </source>
</evidence>
<comment type="caution">
    <text evidence="1">The sequence shown here is derived from an EMBL/GenBank/DDBJ whole genome shotgun (WGS) entry which is preliminary data.</text>
</comment>
<gene>
    <name evidence="1" type="ORF">HPP92_022536</name>
</gene>